<evidence type="ECO:0000259" key="4">
    <source>
        <dbReference type="PROSITE" id="PS01124"/>
    </source>
</evidence>
<evidence type="ECO:0000313" key="5">
    <source>
        <dbReference type="EMBL" id="SHL41747.1"/>
    </source>
</evidence>
<dbReference type="STRING" id="1121322.SAMN02745136_04858"/>
<dbReference type="SUPFAM" id="SSF51215">
    <property type="entry name" value="Regulatory protein AraC"/>
    <property type="match status" value="1"/>
</dbReference>
<dbReference type="GO" id="GO:0003700">
    <property type="term" value="F:DNA-binding transcription factor activity"/>
    <property type="evidence" value="ECO:0007669"/>
    <property type="project" value="InterPro"/>
</dbReference>
<dbReference type="InterPro" id="IPR009057">
    <property type="entry name" value="Homeodomain-like_sf"/>
</dbReference>
<dbReference type="PROSITE" id="PS51257">
    <property type="entry name" value="PROKAR_LIPOPROTEIN"/>
    <property type="match status" value="1"/>
</dbReference>
<proteinExistence type="predicted"/>
<dbReference type="InterPro" id="IPR037923">
    <property type="entry name" value="HTH-like"/>
</dbReference>
<evidence type="ECO:0000256" key="2">
    <source>
        <dbReference type="ARBA" id="ARBA00023125"/>
    </source>
</evidence>
<evidence type="ECO:0000256" key="1">
    <source>
        <dbReference type="ARBA" id="ARBA00023015"/>
    </source>
</evidence>
<dbReference type="SUPFAM" id="SSF46689">
    <property type="entry name" value="Homeodomain-like"/>
    <property type="match status" value="2"/>
</dbReference>
<dbReference type="Proteomes" id="UP000184386">
    <property type="component" value="Unassembled WGS sequence"/>
</dbReference>
<dbReference type="Gene3D" id="2.60.120.280">
    <property type="entry name" value="Regulatory protein AraC"/>
    <property type="match status" value="1"/>
</dbReference>
<reference evidence="5 6" key="1">
    <citation type="submission" date="2016-11" db="EMBL/GenBank/DDBJ databases">
        <authorList>
            <person name="Jaros S."/>
            <person name="Januszkiewicz K."/>
            <person name="Wedrychowicz H."/>
        </authorList>
    </citation>
    <scope>NUCLEOTIDE SEQUENCE [LARGE SCALE GENOMIC DNA]</scope>
    <source>
        <strain evidence="5 6">DSM 15929</strain>
    </source>
</reference>
<dbReference type="Gene3D" id="1.10.10.60">
    <property type="entry name" value="Homeodomain-like"/>
    <property type="match status" value="2"/>
</dbReference>
<sequence length="294" mass="33935">MKGCRLLLFVAVLQAGLLACLRYAMGINMISKSDINIYYCGEEACNPGHFFGPAIRPHYLMHVILNGKGFYEAKGKKFEVNKGEAFLIRPQEITYYEADKGEPWEYSWVAFDGVKTEEMLKKAGFTADNPICNILRLEDCKKYLHQLVSIFDKADSNEYELTGLFYLIFSTAEIVNQKEEEAAEQGYYVKALTFIRHNYGYDIKVSDIARYVGIDRTYLFKIFKHFLGKSVKEYLTEYRLLTAKYMLQHSSYNMTEVALSCGFYDLSSFSRNFKKAEGITPIQYRSMSSKETDQ</sequence>
<protein>
    <submittedName>
        <fullName evidence="5">AraC-type DNA-binding protein</fullName>
    </submittedName>
</protein>
<dbReference type="PRINTS" id="PR00032">
    <property type="entry name" value="HTHARAC"/>
</dbReference>
<dbReference type="EMBL" id="FRAC01000032">
    <property type="protein sequence ID" value="SHL41747.1"/>
    <property type="molecule type" value="Genomic_DNA"/>
</dbReference>
<dbReference type="PROSITE" id="PS01124">
    <property type="entry name" value="HTH_ARAC_FAMILY_2"/>
    <property type="match status" value="1"/>
</dbReference>
<keyword evidence="2 5" id="KW-0238">DNA-binding</keyword>
<keyword evidence="6" id="KW-1185">Reference proteome</keyword>
<dbReference type="InterPro" id="IPR020449">
    <property type="entry name" value="Tscrpt_reg_AraC-type_HTH"/>
</dbReference>
<dbReference type="CDD" id="cd06986">
    <property type="entry name" value="cupin_MmsR-like_N"/>
    <property type="match status" value="1"/>
</dbReference>
<dbReference type="PANTHER" id="PTHR43280:SF2">
    <property type="entry name" value="HTH-TYPE TRANSCRIPTIONAL REGULATOR EXSA"/>
    <property type="match status" value="1"/>
</dbReference>
<dbReference type="InterPro" id="IPR018062">
    <property type="entry name" value="HTH_AraC-typ_CS"/>
</dbReference>
<dbReference type="AlphaFoldDB" id="A0A1M7AGJ5"/>
<gene>
    <name evidence="5" type="ORF">SAMN02745136_04858</name>
</gene>
<feature type="domain" description="HTH araC/xylS-type" evidence="4">
    <location>
        <begin position="189"/>
        <end position="287"/>
    </location>
</feature>
<dbReference type="SMART" id="SM00342">
    <property type="entry name" value="HTH_ARAC"/>
    <property type="match status" value="1"/>
</dbReference>
<evidence type="ECO:0000313" key="6">
    <source>
        <dbReference type="Proteomes" id="UP000184386"/>
    </source>
</evidence>
<organism evidence="5 6">
    <name type="scientific">Anaerocolumna jejuensis DSM 15929</name>
    <dbReference type="NCBI Taxonomy" id="1121322"/>
    <lineage>
        <taxon>Bacteria</taxon>
        <taxon>Bacillati</taxon>
        <taxon>Bacillota</taxon>
        <taxon>Clostridia</taxon>
        <taxon>Lachnospirales</taxon>
        <taxon>Lachnospiraceae</taxon>
        <taxon>Anaerocolumna</taxon>
    </lineage>
</organism>
<keyword evidence="3" id="KW-0804">Transcription</keyword>
<dbReference type="Pfam" id="PF12833">
    <property type="entry name" value="HTH_18"/>
    <property type="match status" value="1"/>
</dbReference>
<evidence type="ECO:0000256" key="3">
    <source>
        <dbReference type="ARBA" id="ARBA00023163"/>
    </source>
</evidence>
<dbReference type="GO" id="GO:0043565">
    <property type="term" value="F:sequence-specific DNA binding"/>
    <property type="evidence" value="ECO:0007669"/>
    <property type="project" value="InterPro"/>
</dbReference>
<keyword evidence="1" id="KW-0805">Transcription regulation</keyword>
<name>A0A1M7AGJ5_9FIRM</name>
<dbReference type="PROSITE" id="PS00041">
    <property type="entry name" value="HTH_ARAC_FAMILY_1"/>
    <property type="match status" value="1"/>
</dbReference>
<dbReference type="InterPro" id="IPR018060">
    <property type="entry name" value="HTH_AraC"/>
</dbReference>
<dbReference type="Pfam" id="PF02311">
    <property type="entry name" value="AraC_binding"/>
    <property type="match status" value="1"/>
</dbReference>
<dbReference type="InterPro" id="IPR003313">
    <property type="entry name" value="AraC-bd"/>
</dbReference>
<dbReference type="PANTHER" id="PTHR43280">
    <property type="entry name" value="ARAC-FAMILY TRANSCRIPTIONAL REGULATOR"/>
    <property type="match status" value="1"/>
</dbReference>
<accession>A0A1M7AGJ5</accession>